<evidence type="ECO:0000313" key="2">
    <source>
        <dbReference type="EMBL" id="PDX74130.1"/>
    </source>
</evidence>
<gene>
    <name evidence="2" type="ORF">CGS56_13890</name>
    <name evidence="3" type="ORF">CGS58_06840</name>
</gene>
<dbReference type="Proteomes" id="UP000220157">
    <property type="component" value="Unassembled WGS sequence"/>
</dbReference>
<organism evidence="3 4">
    <name type="scientific">Faecalibacterium prausnitzii</name>
    <dbReference type="NCBI Taxonomy" id="853"/>
    <lineage>
        <taxon>Bacteria</taxon>
        <taxon>Bacillati</taxon>
        <taxon>Bacillota</taxon>
        <taxon>Clostridia</taxon>
        <taxon>Eubacteriales</taxon>
        <taxon>Oscillospiraceae</taxon>
        <taxon>Faecalibacterium</taxon>
    </lineage>
</organism>
<proteinExistence type="predicted"/>
<name>A0A2A7AQR4_9FIRM</name>
<accession>A0A2A7AQR4</accession>
<keyword evidence="1" id="KW-1133">Transmembrane helix</keyword>
<dbReference type="EMBL" id="NMTW01000053">
    <property type="protein sequence ID" value="PDX74130.1"/>
    <property type="molecule type" value="Genomic_DNA"/>
</dbReference>
<sequence length="93" mass="10235">MYIDLDTVIRAASVISSIGVIIGVIVAVYKVFQINRKQSDFIKSIEDEQTLLCYGLKGALQGLIEQGCNGPCKDALSKLEKHLNQKAHETNDI</sequence>
<feature type="transmembrane region" description="Helical" evidence="1">
    <location>
        <begin position="12"/>
        <end position="32"/>
    </location>
</feature>
<keyword evidence="1" id="KW-0472">Membrane</keyword>
<comment type="caution">
    <text evidence="3">The sequence shown here is derived from an EMBL/GenBank/DDBJ whole genome shotgun (WGS) entry which is preliminary data.</text>
</comment>
<protein>
    <submittedName>
        <fullName evidence="3">Branched-chain amino acid ABC transporter permease</fullName>
    </submittedName>
</protein>
<reference evidence="4 5" key="1">
    <citation type="journal article" date="2017" name="Front. Microbiol.">
        <title>New Insights into the Diversity of the Genus Faecalibacterium.</title>
        <authorList>
            <person name="Benevides L."/>
            <person name="Burman S."/>
            <person name="Martin R."/>
            <person name="Robert V."/>
            <person name="Thomas M."/>
            <person name="Miquel S."/>
            <person name="Chain F."/>
            <person name="Sokol H."/>
            <person name="Bermudez-Humaran L.G."/>
            <person name="Morrison M."/>
            <person name="Langella P."/>
            <person name="Azevedo V.A."/>
            <person name="Chatel J.M."/>
            <person name="Soares S."/>
        </authorList>
    </citation>
    <scope>NUCLEOTIDE SEQUENCE [LARGE SCALE GENOMIC DNA]</scope>
    <source>
        <strain evidence="2 5">CNCM I 4573</strain>
        <strain evidence="3 4">CNCM I 4575</strain>
    </source>
</reference>
<evidence type="ECO:0000256" key="1">
    <source>
        <dbReference type="SAM" id="Phobius"/>
    </source>
</evidence>
<dbReference type="AlphaFoldDB" id="A0A2A7AQR4"/>
<dbReference type="Proteomes" id="UP000220005">
    <property type="component" value="Unassembled WGS sequence"/>
</dbReference>
<keyword evidence="1" id="KW-0812">Transmembrane</keyword>
<evidence type="ECO:0000313" key="3">
    <source>
        <dbReference type="EMBL" id="PDX81401.1"/>
    </source>
</evidence>
<dbReference type="RefSeq" id="WP_097786137.1">
    <property type="nucleotide sequence ID" value="NZ_LR700079.1"/>
</dbReference>
<reference evidence="3" key="2">
    <citation type="submission" date="2017-07" db="EMBL/GenBank/DDBJ databases">
        <authorList>
            <person name="Sun Z.S."/>
            <person name="Albrecht U."/>
            <person name="Echele G."/>
            <person name="Lee C.C."/>
        </authorList>
    </citation>
    <scope>NUCLEOTIDE SEQUENCE</scope>
    <source>
        <strain evidence="2">CNCM I 4573</strain>
        <strain evidence="3">CNCM I 4575</strain>
    </source>
</reference>
<evidence type="ECO:0000313" key="5">
    <source>
        <dbReference type="Proteomes" id="UP000220157"/>
    </source>
</evidence>
<dbReference type="EMBL" id="NMTY01000015">
    <property type="protein sequence ID" value="PDX81401.1"/>
    <property type="molecule type" value="Genomic_DNA"/>
</dbReference>
<evidence type="ECO:0000313" key="4">
    <source>
        <dbReference type="Proteomes" id="UP000220005"/>
    </source>
</evidence>